<evidence type="ECO:0000256" key="1">
    <source>
        <dbReference type="SAM" id="Coils"/>
    </source>
</evidence>
<keyword evidence="1" id="KW-0175">Coiled coil</keyword>
<gene>
    <name evidence="3" type="ORF">AAG570_003366</name>
</gene>
<feature type="compositionally biased region" description="Basic and acidic residues" evidence="2">
    <location>
        <begin position="262"/>
        <end position="273"/>
    </location>
</feature>
<sequence length="540" mass="60124">MAEPPGTTSNKVLGFGVKPTEFSYRPFHDRSGPLHPTHGVATSQTIDPKFLHPARLLLILPLLVIYQSPYPWISSLKKPRLHCVTRVDTCKSRVWIPYHSLVNVQAKVADIAICMGQFGRKVIETRKATTSRRSNRGSEERYPVIIIRAKIQITTGVSMTFLGSSRRSRTLPGASPSGLETGRDYCRSVWEAFAKSGPVGEKNGRMDTAICSPRGGSGDAPADLKEWIQSSGDRGSNPASTRCSSHRARRSVSLQDLSAAADRQREAARRGDDSPSVSGGATSSAVAETGQREAYLVYKVYNRLLKMVANRRRLHNTAMQEAVDTMTAKPLYVLQITNLNLQVSTLKHILASDERVVMSWAAEIQSLKSSLGAAAKQIIQLRKERAELERRLEELDSLGQDLKARLMNEKNERELANDETAALRLQLDKERHKMARIKRDKLALIDKVRSSHPIHEFRAIDRIPTSFLHSIRVADHLEIREQHLRYGTSPLGKLGDLSLQRDNIISCMLFLPNTGTAVESSSQDVSNLFLSPVVWCRPLA</sequence>
<proteinExistence type="predicted"/>
<organism evidence="3 4">
    <name type="scientific">Ranatra chinensis</name>
    <dbReference type="NCBI Taxonomy" id="642074"/>
    <lineage>
        <taxon>Eukaryota</taxon>
        <taxon>Metazoa</taxon>
        <taxon>Ecdysozoa</taxon>
        <taxon>Arthropoda</taxon>
        <taxon>Hexapoda</taxon>
        <taxon>Insecta</taxon>
        <taxon>Pterygota</taxon>
        <taxon>Neoptera</taxon>
        <taxon>Paraneoptera</taxon>
        <taxon>Hemiptera</taxon>
        <taxon>Heteroptera</taxon>
        <taxon>Panheteroptera</taxon>
        <taxon>Nepomorpha</taxon>
        <taxon>Nepidae</taxon>
        <taxon>Ranatrinae</taxon>
        <taxon>Ranatra</taxon>
    </lineage>
</organism>
<reference evidence="3 4" key="1">
    <citation type="submission" date="2024-07" db="EMBL/GenBank/DDBJ databases">
        <title>Chromosome-level genome assembly of the water stick insect Ranatra chinensis (Heteroptera: Nepidae).</title>
        <authorList>
            <person name="Liu X."/>
        </authorList>
    </citation>
    <scope>NUCLEOTIDE SEQUENCE [LARGE SCALE GENOMIC DNA]</scope>
    <source>
        <strain evidence="3">Cailab_2021Rc</strain>
        <tissue evidence="3">Muscle</tissue>
    </source>
</reference>
<dbReference type="Proteomes" id="UP001558652">
    <property type="component" value="Unassembled WGS sequence"/>
</dbReference>
<evidence type="ECO:0000256" key="2">
    <source>
        <dbReference type="SAM" id="MobiDB-lite"/>
    </source>
</evidence>
<name>A0ABD0YQ69_9HEMI</name>
<comment type="caution">
    <text evidence="3">The sequence shown here is derived from an EMBL/GenBank/DDBJ whole genome shotgun (WGS) entry which is preliminary data.</text>
</comment>
<accession>A0ABD0YQ69</accession>
<evidence type="ECO:0000313" key="3">
    <source>
        <dbReference type="EMBL" id="KAL1121958.1"/>
    </source>
</evidence>
<dbReference type="EMBL" id="JBFDAA010000014">
    <property type="protein sequence ID" value="KAL1121958.1"/>
    <property type="molecule type" value="Genomic_DNA"/>
</dbReference>
<feature type="region of interest" description="Disordered" evidence="2">
    <location>
        <begin position="197"/>
        <end position="285"/>
    </location>
</feature>
<dbReference type="AlphaFoldDB" id="A0ABD0YQ69"/>
<keyword evidence="4" id="KW-1185">Reference proteome</keyword>
<feature type="coiled-coil region" evidence="1">
    <location>
        <begin position="364"/>
        <end position="426"/>
    </location>
</feature>
<feature type="compositionally biased region" description="Low complexity" evidence="2">
    <location>
        <begin position="274"/>
        <end position="285"/>
    </location>
</feature>
<protein>
    <submittedName>
        <fullName evidence="3">Uncharacterized protein</fullName>
    </submittedName>
</protein>
<evidence type="ECO:0000313" key="4">
    <source>
        <dbReference type="Proteomes" id="UP001558652"/>
    </source>
</evidence>
<feature type="compositionally biased region" description="Polar residues" evidence="2">
    <location>
        <begin position="228"/>
        <end position="243"/>
    </location>
</feature>